<sequence>GLVAGGHLQLSNGETLNLMSGEDTNLAVAGKARIHTGQAIGLVAGAIRPGENNTGITMIAAKDDIEMQAQSDEMKFQAKDEVTLQSITEHIDFAAGKRIVLAVEGGASITIDGGITVECPGTMTVHASQKSFSGPVREEYPLPVMPSDQSAWVKVDAVYEDAWSTRWPLDNMRIDCDTQPLASSFNLPKSKE</sequence>
<dbReference type="RefSeq" id="WP_214364096.1">
    <property type="nucleotide sequence ID" value="NZ_JAEKFT010000059.1"/>
</dbReference>
<dbReference type="InterPro" id="IPR018769">
    <property type="entry name" value="VgrG2_DUF2345"/>
</dbReference>
<name>A0A944DTJ1_DENI1</name>
<evidence type="ECO:0000313" key="3">
    <source>
        <dbReference type="Proteomes" id="UP000694660"/>
    </source>
</evidence>
<evidence type="ECO:0000313" key="2">
    <source>
        <dbReference type="EMBL" id="MBT0964174.1"/>
    </source>
</evidence>
<reference evidence="3" key="1">
    <citation type="journal article" date="2022" name="ISME J.">
        <title>Genetic and phylogenetic analysis of dissimilatory iodate-reducing bacteria identifies potential niches across the world's oceans.</title>
        <authorList>
            <person name="Reyes-Umana V."/>
            <person name="Henning Z."/>
            <person name="Lee K."/>
            <person name="Barnum T.P."/>
            <person name="Coates J.D."/>
        </authorList>
    </citation>
    <scope>NUCLEOTIDE SEQUENCE [LARGE SCALE GENOMIC DNA]</scope>
    <source>
        <strain evidence="3">IR12</strain>
    </source>
</reference>
<keyword evidence="3" id="KW-1185">Reference proteome</keyword>
<feature type="domain" description="DUF2345" evidence="1">
    <location>
        <begin position="2"/>
        <end position="135"/>
    </location>
</feature>
<comment type="caution">
    <text evidence="2">The sequence shown here is derived from an EMBL/GenBank/DDBJ whole genome shotgun (WGS) entry which is preliminary data.</text>
</comment>
<dbReference type="Proteomes" id="UP000694660">
    <property type="component" value="Unassembled WGS sequence"/>
</dbReference>
<accession>A0A944DTJ1</accession>
<dbReference type="AlphaFoldDB" id="A0A944DTJ1"/>
<feature type="non-terminal residue" evidence="2">
    <location>
        <position position="1"/>
    </location>
</feature>
<dbReference type="Pfam" id="PF10106">
    <property type="entry name" value="DUF2345"/>
    <property type="match status" value="1"/>
</dbReference>
<dbReference type="EMBL" id="JAEKFT010000059">
    <property type="protein sequence ID" value="MBT0964174.1"/>
    <property type="molecule type" value="Genomic_DNA"/>
</dbReference>
<evidence type="ECO:0000259" key="1">
    <source>
        <dbReference type="Pfam" id="PF10106"/>
    </source>
</evidence>
<proteinExistence type="predicted"/>
<organism evidence="2 3">
    <name type="scientific">Denitromonas iodatirespirans</name>
    <dbReference type="NCBI Taxonomy" id="2795389"/>
    <lineage>
        <taxon>Bacteria</taxon>
        <taxon>Pseudomonadati</taxon>
        <taxon>Pseudomonadota</taxon>
        <taxon>Betaproteobacteria</taxon>
        <taxon>Rhodocyclales</taxon>
        <taxon>Zoogloeaceae</taxon>
        <taxon>Denitromonas</taxon>
    </lineage>
</organism>
<gene>
    <name evidence="2" type="ORF">I8J34_23600</name>
</gene>
<protein>
    <submittedName>
        <fullName evidence="2">DUF2345 domain-containing protein</fullName>
    </submittedName>
</protein>